<keyword evidence="5" id="KW-0472">Membrane</keyword>
<feature type="transmembrane region" description="Helical" evidence="5">
    <location>
        <begin position="6"/>
        <end position="25"/>
    </location>
</feature>
<dbReference type="Pfam" id="PF12833">
    <property type="entry name" value="HTH_18"/>
    <property type="match status" value="1"/>
</dbReference>
<dbReference type="GO" id="GO:0003700">
    <property type="term" value="F:DNA-binding transcription factor activity"/>
    <property type="evidence" value="ECO:0007669"/>
    <property type="project" value="InterPro"/>
</dbReference>
<gene>
    <name evidence="7" type="ORF">SAMN04487961_2703</name>
</gene>
<keyword evidence="1" id="KW-0805">Transcription regulation</keyword>
<feature type="region of interest" description="Disordered" evidence="4">
    <location>
        <begin position="363"/>
        <end position="382"/>
    </location>
</feature>
<proteinExistence type="predicted"/>
<evidence type="ECO:0000256" key="5">
    <source>
        <dbReference type="SAM" id="Phobius"/>
    </source>
</evidence>
<dbReference type="SMART" id="SM00342">
    <property type="entry name" value="HTH_ARAC"/>
    <property type="match status" value="1"/>
</dbReference>
<feature type="transmembrane region" description="Helical" evidence="5">
    <location>
        <begin position="100"/>
        <end position="119"/>
    </location>
</feature>
<feature type="transmembrane region" description="Helical" evidence="5">
    <location>
        <begin position="139"/>
        <end position="162"/>
    </location>
</feature>
<dbReference type="EMBL" id="FOUR01000006">
    <property type="protein sequence ID" value="SFN28520.1"/>
    <property type="molecule type" value="Genomic_DNA"/>
</dbReference>
<name>A0A1I4XTB1_9GAMM</name>
<dbReference type="Proteomes" id="UP000199339">
    <property type="component" value="Unassembled WGS sequence"/>
</dbReference>
<dbReference type="GO" id="GO:0043565">
    <property type="term" value="F:sequence-specific DNA binding"/>
    <property type="evidence" value="ECO:0007669"/>
    <property type="project" value="InterPro"/>
</dbReference>
<evidence type="ECO:0000313" key="7">
    <source>
        <dbReference type="EMBL" id="SFN28520.1"/>
    </source>
</evidence>
<keyword evidence="3" id="KW-0804">Transcription</keyword>
<dbReference type="InterPro" id="IPR018060">
    <property type="entry name" value="HTH_AraC"/>
</dbReference>
<feature type="transmembrane region" description="Helical" evidence="5">
    <location>
        <begin position="216"/>
        <end position="237"/>
    </location>
</feature>
<keyword evidence="2 7" id="KW-0238">DNA-binding</keyword>
<dbReference type="RefSeq" id="WP_092004547.1">
    <property type="nucleotide sequence ID" value="NZ_FOUR01000006.1"/>
</dbReference>
<feature type="transmembrane region" description="Helical" evidence="5">
    <location>
        <begin position="183"/>
        <end position="204"/>
    </location>
</feature>
<dbReference type="PANTHER" id="PTHR43280:SF29">
    <property type="entry name" value="ARAC-FAMILY TRANSCRIPTIONAL REGULATOR"/>
    <property type="match status" value="1"/>
</dbReference>
<dbReference type="Gene3D" id="1.10.10.60">
    <property type="entry name" value="Homeodomain-like"/>
    <property type="match status" value="2"/>
</dbReference>
<organism evidence="7 8">
    <name type="scientific">Marinobacter pelagius</name>
    <dbReference type="NCBI Taxonomy" id="379482"/>
    <lineage>
        <taxon>Bacteria</taxon>
        <taxon>Pseudomonadati</taxon>
        <taxon>Pseudomonadota</taxon>
        <taxon>Gammaproteobacteria</taxon>
        <taxon>Pseudomonadales</taxon>
        <taxon>Marinobacteraceae</taxon>
        <taxon>Marinobacter</taxon>
    </lineage>
</organism>
<evidence type="ECO:0000256" key="2">
    <source>
        <dbReference type="ARBA" id="ARBA00023125"/>
    </source>
</evidence>
<evidence type="ECO:0000259" key="6">
    <source>
        <dbReference type="PROSITE" id="PS01124"/>
    </source>
</evidence>
<keyword evidence="5" id="KW-0812">Transmembrane</keyword>
<keyword evidence="8" id="KW-1185">Reference proteome</keyword>
<evidence type="ECO:0000256" key="1">
    <source>
        <dbReference type="ARBA" id="ARBA00023015"/>
    </source>
</evidence>
<dbReference type="AlphaFoldDB" id="A0A1I4XTB1"/>
<dbReference type="OrthoDB" id="345413at2"/>
<keyword evidence="5" id="KW-1133">Transmembrane helix</keyword>
<evidence type="ECO:0000256" key="4">
    <source>
        <dbReference type="SAM" id="MobiDB-lite"/>
    </source>
</evidence>
<evidence type="ECO:0000256" key="3">
    <source>
        <dbReference type="ARBA" id="ARBA00023163"/>
    </source>
</evidence>
<reference evidence="8" key="1">
    <citation type="submission" date="2016-10" db="EMBL/GenBank/DDBJ databases">
        <authorList>
            <person name="Varghese N."/>
            <person name="Submissions S."/>
        </authorList>
    </citation>
    <scope>NUCLEOTIDE SEQUENCE [LARGE SCALE GENOMIC DNA]</scope>
    <source>
        <strain evidence="8">CGMCC 1.6775</strain>
    </source>
</reference>
<feature type="transmembrane region" description="Helical" evidence="5">
    <location>
        <begin position="67"/>
        <end position="88"/>
    </location>
</feature>
<accession>A0A1I4XTB1</accession>
<dbReference type="SUPFAM" id="SSF46689">
    <property type="entry name" value="Homeodomain-like"/>
    <property type="match status" value="1"/>
</dbReference>
<evidence type="ECO:0000313" key="8">
    <source>
        <dbReference type="Proteomes" id="UP000199339"/>
    </source>
</evidence>
<dbReference type="PROSITE" id="PS01124">
    <property type="entry name" value="HTH_ARAC_FAMILY_2"/>
    <property type="match status" value="1"/>
</dbReference>
<sequence>MYLTLTDLILLTSIIQALSLAVFLLLPPNSRLVSNQLLVATLVFFAAGLGEIFLYSSGLALLHPNLAYLGTLVGLLQAGTLFLYARALMYQDFRLRKEHFVHTLLFWVVGAIFLVEYYLQPTGEKLRILNERDHPGVLTSPLLAVAIHAVFLGYLYATIRTINRFGLSLRQVFSSIENKQLSWLRLLLIGYAIAWTVSMFYCMTAHVFKSAPGTEWVAGAGAVTGFLFINFLMVNALRQPVIFTGLAADQANLLDDTTVPEFDQNLKQKLEQFIEEEKPYLHSNLTLEQLAQKVGAHPREVSRAINQGFGCNFFEFVSGYRVQEAKRRLADPADTSNILQVMYDSGFNSKSVFNTAFKNNTGLTPSNYRRMHARKENNSPQP</sequence>
<dbReference type="InterPro" id="IPR009057">
    <property type="entry name" value="Homeodomain-like_sf"/>
</dbReference>
<feature type="transmembrane region" description="Helical" evidence="5">
    <location>
        <begin position="37"/>
        <end position="55"/>
    </location>
</feature>
<feature type="domain" description="HTH araC/xylS-type" evidence="6">
    <location>
        <begin position="268"/>
        <end position="371"/>
    </location>
</feature>
<dbReference type="PANTHER" id="PTHR43280">
    <property type="entry name" value="ARAC-FAMILY TRANSCRIPTIONAL REGULATOR"/>
    <property type="match status" value="1"/>
</dbReference>
<protein>
    <submittedName>
        <fullName evidence="7">AraC-type DNA-binding protein</fullName>
    </submittedName>
</protein>